<dbReference type="SUPFAM" id="SSF46458">
    <property type="entry name" value="Globin-like"/>
    <property type="match status" value="1"/>
</dbReference>
<accession>A0A7I8VF55</accession>
<evidence type="ECO:0000256" key="4">
    <source>
        <dbReference type="ARBA" id="ARBA00022723"/>
    </source>
</evidence>
<evidence type="ECO:0000256" key="3">
    <source>
        <dbReference type="ARBA" id="ARBA00022621"/>
    </source>
</evidence>
<keyword evidence="2 6" id="KW-0349">Heme</keyword>
<feature type="compositionally biased region" description="Basic and acidic residues" evidence="7">
    <location>
        <begin position="190"/>
        <end position="219"/>
    </location>
</feature>
<keyword evidence="4" id="KW-0479">Metal-binding</keyword>
<gene>
    <name evidence="9" type="ORF">DGYR_LOCUS3784</name>
</gene>
<keyword evidence="5" id="KW-0408">Iron</keyword>
<evidence type="ECO:0000256" key="5">
    <source>
        <dbReference type="ARBA" id="ARBA00023004"/>
    </source>
</evidence>
<dbReference type="InterPro" id="IPR000971">
    <property type="entry name" value="Globin"/>
</dbReference>
<protein>
    <recommendedName>
        <fullName evidence="8">Globin domain-containing protein</fullName>
    </recommendedName>
</protein>
<keyword evidence="1 6" id="KW-0813">Transport</keyword>
<dbReference type="InterPro" id="IPR050532">
    <property type="entry name" value="Globin-like_OT"/>
</dbReference>
<evidence type="ECO:0000256" key="6">
    <source>
        <dbReference type="RuleBase" id="RU000356"/>
    </source>
</evidence>
<name>A0A7I8VF55_9ANNE</name>
<dbReference type="GO" id="GO:0046872">
    <property type="term" value="F:metal ion binding"/>
    <property type="evidence" value="ECO:0007669"/>
    <property type="project" value="UniProtKB-KW"/>
</dbReference>
<feature type="region of interest" description="Disordered" evidence="7">
    <location>
        <begin position="189"/>
        <end position="233"/>
    </location>
</feature>
<dbReference type="OrthoDB" id="436496at2759"/>
<dbReference type="EMBL" id="CAJFCJ010000005">
    <property type="protein sequence ID" value="CAD5114998.1"/>
    <property type="molecule type" value="Genomic_DNA"/>
</dbReference>
<dbReference type="Proteomes" id="UP000549394">
    <property type="component" value="Unassembled WGS sequence"/>
</dbReference>
<dbReference type="GO" id="GO:0005344">
    <property type="term" value="F:oxygen carrier activity"/>
    <property type="evidence" value="ECO:0007669"/>
    <property type="project" value="UniProtKB-KW"/>
</dbReference>
<proteinExistence type="inferred from homology"/>
<comment type="similarity">
    <text evidence="6">Belongs to the globin family.</text>
</comment>
<comment type="caution">
    <text evidence="9">The sequence shown here is derived from an EMBL/GenBank/DDBJ whole genome shotgun (WGS) entry which is preliminary data.</text>
</comment>
<evidence type="ECO:0000256" key="2">
    <source>
        <dbReference type="ARBA" id="ARBA00022617"/>
    </source>
</evidence>
<dbReference type="InterPro" id="IPR009050">
    <property type="entry name" value="Globin-like_sf"/>
</dbReference>
<organism evidence="9 10">
    <name type="scientific">Dimorphilus gyrociliatus</name>
    <dbReference type="NCBI Taxonomy" id="2664684"/>
    <lineage>
        <taxon>Eukaryota</taxon>
        <taxon>Metazoa</taxon>
        <taxon>Spiralia</taxon>
        <taxon>Lophotrochozoa</taxon>
        <taxon>Annelida</taxon>
        <taxon>Polychaeta</taxon>
        <taxon>Polychaeta incertae sedis</taxon>
        <taxon>Dinophilidae</taxon>
        <taxon>Dimorphilus</taxon>
    </lineage>
</organism>
<dbReference type="PROSITE" id="PS01033">
    <property type="entry name" value="GLOBIN"/>
    <property type="match status" value="1"/>
</dbReference>
<dbReference type="PANTHER" id="PTHR46458:SF1">
    <property type="entry name" value="GEO09476P1"/>
    <property type="match status" value="1"/>
</dbReference>
<dbReference type="AlphaFoldDB" id="A0A7I8VF55"/>
<dbReference type="PANTHER" id="PTHR46458">
    <property type="entry name" value="BLR2807 PROTEIN"/>
    <property type="match status" value="1"/>
</dbReference>
<dbReference type="GO" id="GO:0019825">
    <property type="term" value="F:oxygen binding"/>
    <property type="evidence" value="ECO:0007669"/>
    <property type="project" value="InterPro"/>
</dbReference>
<dbReference type="InterPro" id="IPR012292">
    <property type="entry name" value="Globin/Proto"/>
</dbReference>
<feature type="domain" description="Globin" evidence="8">
    <location>
        <begin position="35"/>
        <end position="185"/>
    </location>
</feature>
<dbReference type="CDD" id="cd01040">
    <property type="entry name" value="Mb-like"/>
    <property type="match status" value="1"/>
</dbReference>
<dbReference type="GO" id="GO:0020037">
    <property type="term" value="F:heme binding"/>
    <property type="evidence" value="ECO:0007669"/>
    <property type="project" value="InterPro"/>
</dbReference>
<keyword evidence="10" id="KW-1185">Reference proteome</keyword>
<dbReference type="InterPro" id="IPR044399">
    <property type="entry name" value="Mb-like_M"/>
</dbReference>
<dbReference type="SMR" id="A0A7I8VF55"/>
<evidence type="ECO:0000256" key="7">
    <source>
        <dbReference type="SAM" id="MobiDB-lite"/>
    </source>
</evidence>
<dbReference type="Pfam" id="PF00042">
    <property type="entry name" value="Globin"/>
    <property type="match status" value="1"/>
</dbReference>
<evidence type="ECO:0000313" key="10">
    <source>
        <dbReference type="Proteomes" id="UP000549394"/>
    </source>
</evidence>
<dbReference type="Gene3D" id="1.10.490.10">
    <property type="entry name" value="Globins"/>
    <property type="match status" value="1"/>
</dbReference>
<evidence type="ECO:0000256" key="1">
    <source>
        <dbReference type="ARBA" id="ARBA00022448"/>
    </source>
</evidence>
<sequence length="233" mass="26789">MLKLAVAMGCQQTKVRRSKKNDTPVIKDGITFDSFLSDEEKSIVRKTWSNHFEKDMVGFGVIVFERIFEAKPEVKSLFPFGDQSGESLRKNHLFRAHGLRFMKAVGACVDSLDDTESTLTPMLLRLGETHARIDGFSCCYFDAYKATMTNVWGNQLGKIWEDEDVRFSWTKVFDFMMQRLADGYQNKLNDQQRSKDVQNSENDNDSKTHTNNIDKENKCEIITNNKEGGKEEE</sequence>
<reference evidence="9 10" key="1">
    <citation type="submission" date="2020-08" db="EMBL/GenBank/DDBJ databases">
        <authorList>
            <person name="Hejnol A."/>
        </authorList>
    </citation>
    <scope>NUCLEOTIDE SEQUENCE [LARGE SCALE GENOMIC DNA]</scope>
</reference>
<evidence type="ECO:0000259" key="8">
    <source>
        <dbReference type="PROSITE" id="PS01033"/>
    </source>
</evidence>
<keyword evidence="3 6" id="KW-0561">Oxygen transport</keyword>
<evidence type="ECO:0000313" key="9">
    <source>
        <dbReference type="EMBL" id="CAD5114998.1"/>
    </source>
</evidence>